<dbReference type="Gene3D" id="3.30.560.10">
    <property type="entry name" value="Glucose Oxidase, domain 3"/>
    <property type="match status" value="1"/>
</dbReference>
<reference evidence="14 15" key="1">
    <citation type="journal article" date="2024" name="J Genomics">
        <title>Draft genome sequencing and assembly of Favolaschia claudopus CIRM-BRFM 2984 isolated from oak limbs.</title>
        <authorList>
            <person name="Navarro D."/>
            <person name="Drula E."/>
            <person name="Chaduli D."/>
            <person name="Cazenave R."/>
            <person name="Ahrendt S."/>
            <person name="Wang J."/>
            <person name="Lipzen A."/>
            <person name="Daum C."/>
            <person name="Barry K."/>
            <person name="Grigoriev I.V."/>
            <person name="Favel A."/>
            <person name="Rosso M.N."/>
            <person name="Martin F."/>
        </authorList>
    </citation>
    <scope>NUCLEOTIDE SEQUENCE [LARGE SCALE GENOMIC DNA]</scope>
    <source>
        <strain evidence="14 15">CIRM-BRFM 2984</strain>
    </source>
</reference>
<dbReference type="PANTHER" id="PTHR11552">
    <property type="entry name" value="GLUCOSE-METHANOL-CHOLINE GMC OXIDOREDUCTASE"/>
    <property type="match status" value="1"/>
</dbReference>
<proteinExistence type="inferred from homology"/>
<evidence type="ECO:0000313" key="15">
    <source>
        <dbReference type="Proteomes" id="UP001362999"/>
    </source>
</evidence>
<dbReference type="InterPro" id="IPR012132">
    <property type="entry name" value="GMC_OxRdtase"/>
</dbReference>
<evidence type="ECO:0000256" key="2">
    <source>
        <dbReference type="ARBA" id="ARBA00010790"/>
    </source>
</evidence>
<evidence type="ECO:0000256" key="1">
    <source>
        <dbReference type="ARBA" id="ARBA00001974"/>
    </source>
</evidence>
<keyword evidence="15" id="KW-1185">Reference proteome</keyword>
<evidence type="ECO:0000256" key="11">
    <source>
        <dbReference type="SAM" id="SignalP"/>
    </source>
</evidence>
<dbReference type="InterPro" id="IPR036188">
    <property type="entry name" value="FAD/NAD-bd_sf"/>
</dbReference>
<dbReference type="Pfam" id="PF00732">
    <property type="entry name" value="GMC_oxred_N"/>
    <property type="match status" value="1"/>
</dbReference>
<dbReference type="GO" id="GO:0050660">
    <property type="term" value="F:flavin adenine dinucleotide binding"/>
    <property type="evidence" value="ECO:0007669"/>
    <property type="project" value="InterPro"/>
</dbReference>
<keyword evidence="5 9" id="KW-0274">FAD</keyword>
<feature type="chain" id="PRO_5043552931" evidence="11">
    <location>
        <begin position="22"/>
        <end position="617"/>
    </location>
</feature>
<keyword evidence="6" id="KW-0560">Oxidoreductase</keyword>
<dbReference type="Proteomes" id="UP001362999">
    <property type="component" value="Unassembled WGS sequence"/>
</dbReference>
<evidence type="ECO:0000259" key="13">
    <source>
        <dbReference type="PROSITE" id="PS00624"/>
    </source>
</evidence>
<dbReference type="PANTHER" id="PTHR11552:SF201">
    <property type="entry name" value="GLUCOSE-METHANOL-CHOLINE OXIDOREDUCTASE N-TERMINAL DOMAIN-CONTAINING PROTEIN"/>
    <property type="match status" value="1"/>
</dbReference>
<comment type="cofactor">
    <cofactor evidence="1 9">
        <name>FAD</name>
        <dbReference type="ChEBI" id="CHEBI:57692"/>
    </cofactor>
</comment>
<evidence type="ECO:0000256" key="5">
    <source>
        <dbReference type="ARBA" id="ARBA00022827"/>
    </source>
</evidence>
<name>A0AAV9ZJ21_9AGAR</name>
<dbReference type="InterPro" id="IPR000172">
    <property type="entry name" value="GMC_OxRdtase_N"/>
</dbReference>
<protein>
    <submittedName>
        <fullName evidence="14">Glucose oxidase</fullName>
    </submittedName>
</protein>
<evidence type="ECO:0000256" key="4">
    <source>
        <dbReference type="ARBA" id="ARBA00022729"/>
    </source>
</evidence>
<comment type="similarity">
    <text evidence="2 10">Belongs to the GMC oxidoreductase family.</text>
</comment>
<dbReference type="Pfam" id="PF05199">
    <property type="entry name" value="GMC_oxred_C"/>
    <property type="match status" value="1"/>
</dbReference>
<dbReference type="AlphaFoldDB" id="A0AAV9ZJ21"/>
<feature type="domain" description="Glucose-methanol-choline oxidoreductase N-terminal" evidence="12">
    <location>
        <begin position="114"/>
        <end position="137"/>
    </location>
</feature>
<feature type="active site" description="Proton acceptor" evidence="8">
    <location>
        <position position="596"/>
    </location>
</feature>
<organism evidence="14 15">
    <name type="scientific">Favolaschia claudopus</name>
    <dbReference type="NCBI Taxonomy" id="2862362"/>
    <lineage>
        <taxon>Eukaryota</taxon>
        <taxon>Fungi</taxon>
        <taxon>Dikarya</taxon>
        <taxon>Basidiomycota</taxon>
        <taxon>Agaricomycotina</taxon>
        <taxon>Agaricomycetes</taxon>
        <taxon>Agaricomycetidae</taxon>
        <taxon>Agaricales</taxon>
        <taxon>Marasmiineae</taxon>
        <taxon>Mycenaceae</taxon>
        <taxon>Favolaschia</taxon>
    </lineage>
</organism>
<dbReference type="PIRSF" id="PIRSF000137">
    <property type="entry name" value="Alcohol_oxidase"/>
    <property type="match status" value="1"/>
</dbReference>
<evidence type="ECO:0000256" key="10">
    <source>
        <dbReference type="RuleBase" id="RU003968"/>
    </source>
</evidence>
<evidence type="ECO:0000256" key="7">
    <source>
        <dbReference type="ARBA" id="ARBA00023180"/>
    </source>
</evidence>
<dbReference type="PROSITE" id="PS00624">
    <property type="entry name" value="GMC_OXRED_2"/>
    <property type="match status" value="1"/>
</dbReference>
<feature type="active site" description="Proton donor" evidence="8">
    <location>
        <position position="553"/>
    </location>
</feature>
<dbReference type="GO" id="GO:0016614">
    <property type="term" value="F:oxidoreductase activity, acting on CH-OH group of donors"/>
    <property type="evidence" value="ECO:0007669"/>
    <property type="project" value="InterPro"/>
</dbReference>
<evidence type="ECO:0000313" key="14">
    <source>
        <dbReference type="EMBL" id="KAK6984071.1"/>
    </source>
</evidence>
<keyword evidence="7" id="KW-0325">Glycoprotein</keyword>
<dbReference type="InterPro" id="IPR027424">
    <property type="entry name" value="Glucose_Oxidase_domain_2"/>
</dbReference>
<comment type="caution">
    <text evidence="14">The sequence shown here is derived from an EMBL/GenBank/DDBJ whole genome shotgun (WGS) entry which is preliminary data.</text>
</comment>
<sequence>MTLRSAAFFQVALFLSSVVGASKPNPTAVFGVTSSPDGIAGSTYDYIVIGGGTAGLAVAGRLSENPAISVLVVEAGADDRNNPLVYDVNQFTNVGGTFLDWGYLADEGRVVTQGKTLGGSSSINGGTWTRGSAAQYDSWSTLLEKSEANLGWNWKGMLHYMRKAENFFPPTPEQVAKGAEAIPSVHGSSGPVHAAFPRGMYGGPQQPAFLASASNASGLVHCPDFSAGNPNCVSMCPVSLNYFNNDRRSSSAEAYLTPNEKTRKNWVTLTQHLVTKIIWSNTQIPLVASGVEFAAYSNTTNGTTRFTAHARKEIILAAGAIRTPAILQLSGIGDANLLRPLNITPLVDLKTVGLNLIDQTNTVLIASGTGFDPAGSGPSDVIAYPNFYQIFRNASTDKAAEVKKSIQTWAASQASNGLSASTLETIFEKQAEIILNTKAPMIEMFYATGPDPSIQLVTVCWQLLPFSRGRVAIVSNDPFEYPYVHANYLNVSLDLDVMAAGLQLARKILQTPPLSDLSTGEVVPGAAVPDNAEGGSAADWRAYIRQNYNSVTHPIGTAAMMRRELGGVVDGHLKVYDTANVRVVDASVLPMQLSAHLSSTVYGVAEKAADLIKAAQY</sequence>
<dbReference type="SUPFAM" id="SSF54373">
    <property type="entry name" value="FAD-linked reductases, C-terminal domain"/>
    <property type="match status" value="1"/>
</dbReference>
<keyword evidence="4 11" id="KW-0732">Signal</keyword>
<feature type="binding site" evidence="9">
    <location>
        <position position="274"/>
    </location>
    <ligand>
        <name>FAD</name>
        <dbReference type="ChEBI" id="CHEBI:57692"/>
    </ligand>
</feature>
<feature type="signal peptide" evidence="11">
    <location>
        <begin position="1"/>
        <end position="21"/>
    </location>
</feature>
<evidence type="ECO:0000256" key="6">
    <source>
        <dbReference type="ARBA" id="ARBA00023002"/>
    </source>
</evidence>
<dbReference type="Gene3D" id="3.50.50.60">
    <property type="entry name" value="FAD/NAD(P)-binding domain"/>
    <property type="match status" value="1"/>
</dbReference>
<evidence type="ECO:0000259" key="12">
    <source>
        <dbReference type="PROSITE" id="PS00623"/>
    </source>
</evidence>
<dbReference type="Gene3D" id="4.10.450.10">
    <property type="entry name" value="Glucose Oxidase, domain 2"/>
    <property type="match status" value="1"/>
</dbReference>
<evidence type="ECO:0000256" key="3">
    <source>
        <dbReference type="ARBA" id="ARBA00022630"/>
    </source>
</evidence>
<dbReference type="EMBL" id="JAWWNJ010000143">
    <property type="protein sequence ID" value="KAK6984071.1"/>
    <property type="molecule type" value="Genomic_DNA"/>
</dbReference>
<feature type="domain" description="Glucose-methanol-choline oxidoreductase N-terminal" evidence="13">
    <location>
        <begin position="319"/>
        <end position="333"/>
    </location>
</feature>
<evidence type="ECO:0000256" key="9">
    <source>
        <dbReference type="PIRSR" id="PIRSR000137-2"/>
    </source>
</evidence>
<accession>A0AAV9ZJ21</accession>
<dbReference type="PROSITE" id="PS00623">
    <property type="entry name" value="GMC_OXRED_1"/>
    <property type="match status" value="1"/>
</dbReference>
<gene>
    <name evidence="14" type="ORF">R3P38DRAFT_2663087</name>
</gene>
<dbReference type="SUPFAM" id="SSF51905">
    <property type="entry name" value="FAD/NAD(P)-binding domain"/>
    <property type="match status" value="1"/>
</dbReference>
<dbReference type="InterPro" id="IPR007867">
    <property type="entry name" value="GMC_OxRtase_C"/>
</dbReference>
<evidence type="ECO:0000256" key="8">
    <source>
        <dbReference type="PIRSR" id="PIRSR000137-1"/>
    </source>
</evidence>
<keyword evidence="3 10" id="KW-0285">Flavoprotein</keyword>